<evidence type="ECO:0000313" key="3">
    <source>
        <dbReference type="Proteomes" id="UP000055702"/>
    </source>
</evidence>
<name>A0A106BYW3_SHEFR</name>
<comment type="caution">
    <text evidence="2">The sequence shown here is derived from an EMBL/GenBank/DDBJ whole genome shotgun (WGS) entry which is preliminary data.</text>
</comment>
<reference evidence="2 3" key="1">
    <citation type="submission" date="2016-01" db="EMBL/GenBank/DDBJ databases">
        <title>Draft genome of the antarctic isolate Shewanella frigidimarina Ag06-30.</title>
        <authorList>
            <person name="Parmeciano Di Noto G."/>
            <person name="Vazquez S."/>
            <person name="Mac Cormack W."/>
            <person name="Iriarte A."/>
            <person name="Quiroga C."/>
        </authorList>
    </citation>
    <scope>NUCLEOTIDE SEQUENCE [LARGE SCALE GENOMIC DNA]</scope>
    <source>
        <strain evidence="2 3">Ag06-30</strain>
    </source>
</reference>
<protein>
    <recommendedName>
        <fullName evidence="1">Putative DNA-binding domain-containing protein</fullName>
    </recommendedName>
</protein>
<organism evidence="2">
    <name type="scientific">Shewanella frigidimarina</name>
    <dbReference type="NCBI Taxonomy" id="56812"/>
    <lineage>
        <taxon>Bacteria</taxon>
        <taxon>Pseudomonadati</taxon>
        <taxon>Pseudomonadota</taxon>
        <taxon>Gammaproteobacteria</taxon>
        <taxon>Alteromonadales</taxon>
        <taxon>Shewanellaceae</taxon>
        <taxon>Shewanella</taxon>
    </lineage>
</organism>
<dbReference type="AlphaFoldDB" id="A0A106BYW3"/>
<accession>A0A106BYW3</accession>
<dbReference type="InterPro" id="IPR018640">
    <property type="entry name" value="DUF2063"/>
</dbReference>
<gene>
    <name evidence="2" type="ORF">AWJ07_06790</name>
</gene>
<dbReference type="Gene3D" id="1.10.150.690">
    <property type="entry name" value="DUF2063"/>
    <property type="match status" value="1"/>
</dbReference>
<evidence type="ECO:0000313" key="2">
    <source>
        <dbReference type="EMBL" id="KVX01154.1"/>
    </source>
</evidence>
<dbReference type="Proteomes" id="UP000055702">
    <property type="component" value="Unassembled WGS sequence"/>
</dbReference>
<evidence type="ECO:0000259" key="1">
    <source>
        <dbReference type="Pfam" id="PF09836"/>
    </source>
</evidence>
<dbReference type="Pfam" id="PF09836">
    <property type="entry name" value="DUF2063"/>
    <property type="match status" value="1"/>
</dbReference>
<dbReference type="EMBL" id="LRDC01000029">
    <property type="protein sequence ID" value="KVX01154.1"/>
    <property type="molecule type" value="Genomic_DNA"/>
</dbReference>
<dbReference type="InterPro" id="IPR044922">
    <property type="entry name" value="DUF2063_N_sf"/>
</dbReference>
<feature type="domain" description="Putative DNA-binding" evidence="1">
    <location>
        <begin position="6"/>
        <end position="107"/>
    </location>
</feature>
<proteinExistence type="predicted"/>
<sequence length="269" mass="30859">MSRLAEIQQQFMQYLLSDGADTQHGQIQSVMKANVSEQAGISANDRLQIYANAYRIRLKETIETDHQPLGVYLGDDLFDKMAADYTRQYPSSNNSLRQFCDGLPEFLQQDVFFKQHPIIADLARFERRLLNAFDAADCTRASFSDLQAISPELWPNCCLRFHPSVQIFTCNSNAVEAWQALKVDTAPPEPDYQSPRAWLLWRGESRLTEFVSLTTEQHALLLGFIQGNNFADQCEQMLQWHDEQSAPMIVLQTMQTWFQRGLIRAVVSK</sequence>
<dbReference type="RefSeq" id="WP_059746533.1">
    <property type="nucleotide sequence ID" value="NZ_LRDC01000029.1"/>
</dbReference>